<evidence type="ECO:0000313" key="5">
    <source>
        <dbReference type="EMBL" id="MEV5506069.1"/>
    </source>
</evidence>
<evidence type="ECO:0000256" key="3">
    <source>
        <dbReference type="ARBA" id="ARBA00022691"/>
    </source>
</evidence>
<evidence type="ECO:0000256" key="2">
    <source>
        <dbReference type="ARBA" id="ARBA00022679"/>
    </source>
</evidence>
<evidence type="ECO:0000313" key="6">
    <source>
        <dbReference type="Proteomes" id="UP001552594"/>
    </source>
</evidence>
<organism evidence="5 6">
    <name type="scientific">Streptomyces orinoci</name>
    <name type="common">Streptoverticillium orinoci</name>
    <dbReference type="NCBI Taxonomy" id="67339"/>
    <lineage>
        <taxon>Bacteria</taxon>
        <taxon>Bacillati</taxon>
        <taxon>Actinomycetota</taxon>
        <taxon>Actinomycetes</taxon>
        <taxon>Kitasatosporales</taxon>
        <taxon>Streptomycetaceae</taxon>
        <taxon>Streptomyces</taxon>
    </lineage>
</organism>
<keyword evidence="2" id="KW-0808">Transferase</keyword>
<dbReference type="GO" id="GO:0008168">
    <property type="term" value="F:methyltransferase activity"/>
    <property type="evidence" value="ECO:0007669"/>
    <property type="project" value="UniProtKB-KW"/>
</dbReference>
<comment type="caution">
    <text evidence="5">The sequence shown here is derived from an EMBL/GenBank/DDBJ whole genome shotgun (WGS) entry which is preliminary data.</text>
</comment>
<feature type="domain" description="Ribosomal RNA adenine methylase transferase N-terminal" evidence="4">
    <location>
        <begin position="34"/>
        <end position="148"/>
    </location>
</feature>
<dbReference type="PANTHER" id="PTHR44942:SF4">
    <property type="entry name" value="METHYLTRANSFERASE TYPE 11 DOMAIN-CONTAINING PROTEIN"/>
    <property type="match status" value="1"/>
</dbReference>
<dbReference type="Pfam" id="PF13649">
    <property type="entry name" value="Methyltransf_25"/>
    <property type="match status" value="1"/>
</dbReference>
<dbReference type="InterPro" id="IPR029063">
    <property type="entry name" value="SAM-dependent_MTases_sf"/>
</dbReference>
<keyword evidence="6" id="KW-1185">Reference proteome</keyword>
<name>A0ABV3JUR3_STRON</name>
<dbReference type="InterPro" id="IPR041698">
    <property type="entry name" value="Methyltransf_25"/>
</dbReference>
<sequence length="272" mass="30038">MTDIHAQPDPERRKVFGEVAEQYESARPGYPEQLVDDVLEFAGPQGRDALEVGAGTGKATLAFAARGVRLTCVEPDPRMAAVLERKTAGLGGVTVVAGEFESWPRPARRRFGLLLSAQAWHWVDPVLRWELAKAALVPGGAVALFWNDWYLSEDALREEVIEAHLRQLGELPDHSILDARPRESVMGDYDWVWEELRADRGFAGLTHRRYVTEHVRSTAGTVDLLTSLSFYRRLPPDTRAALLAEVASLVDAHGGAVRMTTTTGLFLARTVG</sequence>
<keyword evidence="3" id="KW-0949">S-adenosyl-L-methionine</keyword>
<dbReference type="Proteomes" id="UP001552594">
    <property type="component" value="Unassembled WGS sequence"/>
</dbReference>
<dbReference type="InterPro" id="IPR020598">
    <property type="entry name" value="rRNA_Ade_methylase_Trfase_N"/>
</dbReference>
<evidence type="ECO:0000259" key="4">
    <source>
        <dbReference type="SMART" id="SM00650"/>
    </source>
</evidence>
<dbReference type="EMBL" id="JBFAUK010000003">
    <property type="protein sequence ID" value="MEV5506069.1"/>
    <property type="molecule type" value="Genomic_DNA"/>
</dbReference>
<protein>
    <submittedName>
        <fullName evidence="5">Class I SAM-dependent methyltransferase</fullName>
    </submittedName>
</protein>
<keyword evidence="1 5" id="KW-0489">Methyltransferase</keyword>
<dbReference type="CDD" id="cd02440">
    <property type="entry name" value="AdoMet_MTases"/>
    <property type="match status" value="1"/>
</dbReference>
<dbReference type="SMART" id="SM00650">
    <property type="entry name" value="rADc"/>
    <property type="match status" value="1"/>
</dbReference>
<proteinExistence type="predicted"/>
<dbReference type="PANTHER" id="PTHR44942">
    <property type="entry name" value="METHYLTRANSF_11 DOMAIN-CONTAINING PROTEIN"/>
    <property type="match status" value="1"/>
</dbReference>
<dbReference type="RefSeq" id="WP_161968763.1">
    <property type="nucleotide sequence ID" value="NZ_JBFAUK010000003.1"/>
</dbReference>
<dbReference type="SUPFAM" id="SSF53335">
    <property type="entry name" value="S-adenosyl-L-methionine-dependent methyltransferases"/>
    <property type="match status" value="1"/>
</dbReference>
<evidence type="ECO:0000256" key="1">
    <source>
        <dbReference type="ARBA" id="ARBA00022603"/>
    </source>
</evidence>
<dbReference type="InterPro" id="IPR051052">
    <property type="entry name" value="Diverse_substrate_MTase"/>
</dbReference>
<gene>
    <name evidence="5" type="ORF">AB0L16_06255</name>
</gene>
<dbReference type="GO" id="GO:0032259">
    <property type="term" value="P:methylation"/>
    <property type="evidence" value="ECO:0007669"/>
    <property type="project" value="UniProtKB-KW"/>
</dbReference>
<accession>A0ABV3JUR3</accession>
<reference evidence="5 6" key="1">
    <citation type="submission" date="2024-06" db="EMBL/GenBank/DDBJ databases">
        <title>The Natural Products Discovery Center: Release of the First 8490 Sequenced Strains for Exploring Actinobacteria Biosynthetic Diversity.</title>
        <authorList>
            <person name="Kalkreuter E."/>
            <person name="Kautsar S.A."/>
            <person name="Yang D."/>
            <person name="Bader C.D."/>
            <person name="Teijaro C.N."/>
            <person name="Fluegel L."/>
            <person name="Davis C.M."/>
            <person name="Simpson J.R."/>
            <person name="Lauterbach L."/>
            <person name="Steele A.D."/>
            <person name="Gui C."/>
            <person name="Meng S."/>
            <person name="Li G."/>
            <person name="Viehrig K."/>
            <person name="Ye F."/>
            <person name="Su P."/>
            <person name="Kiefer A.F."/>
            <person name="Nichols A."/>
            <person name="Cepeda A.J."/>
            <person name="Yan W."/>
            <person name="Fan B."/>
            <person name="Jiang Y."/>
            <person name="Adhikari A."/>
            <person name="Zheng C.-J."/>
            <person name="Schuster L."/>
            <person name="Cowan T.M."/>
            <person name="Smanski M.J."/>
            <person name="Chevrette M.G."/>
            <person name="De Carvalho L.P.S."/>
            <person name="Shen B."/>
        </authorList>
    </citation>
    <scope>NUCLEOTIDE SEQUENCE [LARGE SCALE GENOMIC DNA]</scope>
    <source>
        <strain evidence="5 6">NPDC052347</strain>
    </source>
</reference>
<dbReference type="Gene3D" id="3.40.50.150">
    <property type="entry name" value="Vaccinia Virus protein VP39"/>
    <property type="match status" value="1"/>
</dbReference>